<protein>
    <submittedName>
        <fullName evidence="5">Diguanylate cyclase (GGDEF)-like protein</fullName>
    </submittedName>
</protein>
<feature type="transmembrane region" description="Helical" evidence="2">
    <location>
        <begin position="12"/>
        <end position="32"/>
    </location>
</feature>
<feature type="compositionally biased region" description="Basic and acidic residues" evidence="1">
    <location>
        <begin position="513"/>
        <end position="526"/>
    </location>
</feature>
<evidence type="ECO:0000256" key="2">
    <source>
        <dbReference type="SAM" id="Phobius"/>
    </source>
</evidence>
<feature type="compositionally biased region" description="Low complexity" evidence="1">
    <location>
        <begin position="501"/>
        <end position="512"/>
    </location>
</feature>
<dbReference type="SUPFAM" id="SSF141868">
    <property type="entry name" value="EAL domain-like"/>
    <property type="match status" value="1"/>
</dbReference>
<dbReference type="PANTHER" id="PTHR44757">
    <property type="entry name" value="DIGUANYLATE CYCLASE DGCP"/>
    <property type="match status" value="1"/>
</dbReference>
<evidence type="ECO:0000256" key="1">
    <source>
        <dbReference type="SAM" id="MobiDB-lite"/>
    </source>
</evidence>
<feature type="region of interest" description="Disordered" evidence="1">
    <location>
        <begin position="498"/>
        <end position="526"/>
    </location>
</feature>
<dbReference type="PROSITE" id="PS50883">
    <property type="entry name" value="EAL"/>
    <property type="match status" value="1"/>
</dbReference>
<name>A0A7X5XYF9_9SPHN</name>
<dbReference type="InterPro" id="IPR000160">
    <property type="entry name" value="GGDEF_dom"/>
</dbReference>
<evidence type="ECO:0000259" key="3">
    <source>
        <dbReference type="PROSITE" id="PS50883"/>
    </source>
</evidence>
<comment type="caution">
    <text evidence="5">The sequence shown here is derived from an EMBL/GenBank/DDBJ whole genome shotgun (WGS) entry which is preliminary data.</text>
</comment>
<dbReference type="Proteomes" id="UP000531251">
    <property type="component" value="Unassembled WGS sequence"/>
</dbReference>
<dbReference type="InterPro" id="IPR043128">
    <property type="entry name" value="Rev_trsase/Diguanyl_cyclase"/>
</dbReference>
<keyword evidence="2" id="KW-1133">Transmembrane helix</keyword>
<evidence type="ECO:0000259" key="4">
    <source>
        <dbReference type="PROSITE" id="PS50887"/>
    </source>
</evidence>
<dbReference type="SMART" id="SM00052">
    <property type="entry name" value="EAL"/>
    <property type="match status" value="1"/>
</dbReference>
<proteinExistence type="predicted"/>
<dbReference type="RefSeq" id="WP_125977073.1">
    <property type="nucleotide sequence ID" value="NZ_BAAADY010000013.1"/>
</dbReference>
<feature type="domain" description="GGDEF" evidence="4">
    <location>
        <begin position="126"/>
        <end position="258"/>
    </location>
</feature>
<feature type="domain" description="EAL" evidence="3">
    <location>
        <begin position="267"/>
        <end position="516"/>
    </location>
</feature>
<dbReference type="PANTHER" id="PTHR44757:SF2">
    <property type="entry name" value="BIOFILM ARCHITECTURE MAINTENANCE PROTEIN MBAA"/>
    <property type="match status" value="1"/>
</dbReference>
<dbReference type="CDD" id="cd01948">
    <property type="entry name" value="EAL"/>
    <property type="match status" value="1"/>
</dbReference>
<dbReference type="InterPro" id="IPR035919">
    <property type="entry name" value="EAL_sf"/>
</dbReference>
<dbReference type="InterPro" id="IPR029787">
    <property type="entry name" value="Nucleotide_cyclase"/>
</dbReference>
<dbReference type="SUPFAM" id="SSF55073">
    <property type="entry name" value="Nucleotide cyclase"/>
    <property type="match status" value="1"/>
</dbReference>
<dbReference type="NCBIfam" id="TIGR00254">
    <property type="entry name" value="GGDEF"/>
    <property type="match status" value="1"/>
</dbReference>
<dbReference type="PROSITE" id="PS50887">
    <property type="entry name" value="GGDEF"/>
    <property type="match status" value="1"/>
</dbReference>
<gene>
    <name evidence="5" type="ORF">GGR89_001674</name>
</gene>
<keyword evidence="2" id="KW-0472">Membrane</keyword>
<sequence>MRRPSKKTRHHVIRPIEAVVMLGSAALAATFFDRTDMFEQLLAFMAAHEAWQLDEYFITIALSGIGFIVLAVRRAADLAREIDQREAAEARANQLARHDPLTGLANRRVLQDELPLLIERAADEGAQCSLFCIDLDHFKPVNDVHGHETGDAVLVQVAERLATLARGGLLARVGGDEFVLALVHGDGSDTAKRLATRIIRGVSAPYQVGDRRIEIGATIGIARSPNDALQADELLRAADVAMYEAKRAGRGTCRFFQTEMDSRLRARAALEADLRGAIERGEVMPYYQPVMALADGRVVGYEALARWQHPTRGMIAPDEFIPIAEDLGLIDMLSVRILHQACIAARDWPPDATLSINISPIQLKDPWLSARLLAVLSETGFAPGRLIVEVTENAIIEDIDAVSELFRSLQRTGIRIALDDFGKGYSSLSHLRQLRFNHLKIDSSFVRTMDSAESRKIVRAVAGLGRALGMPVTAEGVETPAAAEALREMGCEQAQGFFYGRPRPVADPAPRAAEQRSDGPTEVDRA</sequence>
<evidence type="ECO:0000313" key="5">
    <source>
        <dbReference type="EMBL" id="NJB97362.1"/>
    </source>
</evidence>
<dbReference type="AlphaFoldDB" id="A0A7X5XYF9"/>
<accession>A0A7X5XYF9</accession>
<dbReference type="Pfam" id="PF00990">
    <property type="entry name" value="GGDEF"/>
    <property type="match status" value="1"/>
</dbReference>
<dbReference type="SMART" id="SM00267">
    <property type="entry name" value="GGDEF"/>
    <property type="match status" value="1"/>
</dbReference>
<dbReference type="EMBL" id="JAATJB010000004">
    <property type="protein sequence ID" value="NJB97362.1"/>
    <property type="molecule type" value="Genomic_DNA"/>
</dbReference>
<dbReference type="Pfam" id="PF00563">
    <property type="entry name" value="EAL"/>
    <property type="match status" value="1"/>
</dbReference>
<evidence type="ECO:0000313" key="6">
    <source>
        <dbReference type="Proteomes" id="UP000531251"/>
    </source>
</evidence>
<dbReference type="InterPro" id="IPR052155">
    <property type="entry name" value="Biofilm_reg_signaling"/>
</dbReference>
<keyword evidence="6" id="KW-1185">Reference proteome</keyword>
<reference evidence="5 6" key="1">
    <citation type="submission" date="2020-03" db="EMBL/GenBank/DDBJ databases">
        <title>Genomic Encyclopedia of Type Strains, Phase IV (KMG-IV): sequencing the most valuable type-strain genomes for metagenomic binning, comparative biology and taxonomic classification.</title>
        <authorList>
            <person name="Goeker M."/>
        </authorList>
    </citation>
    <scope>NUCLEOTIDE SEQUENCE [LARGE SCALE GENOMIC DNA]</scope>
    <source>
        <strain evidence="5 6">DSM 7225</strain>
    </source>
</reference>
<keyword evidence="2" id="KW-0812">Transmembrane</keyword>
<dbReference type="Gene3D" id="3.30.70.270">
    <property type="match status" value="1"/>
</dbReference>
<dbReference type="CDD" id="cd01949">
    <property type="entry name" value="GGDEF"/>
    <property type="match status" value="1"/>
</dbReference>
<organism evidence="5 6">
    <name type="scientific">Sphingomonas trueperi</name>
    <dbReference type="NCBI Taxonomy" id="53317"/>
    <lineage>
        <taxon>Bacteria</taxon>
        <taxon>Pseudomonadati</taxon>
        <taxon>Pseudomonadota</taxon>
        <taxon>Alphaproteobacteria</taxon>
        <taxon>Sphingomonadales</taxon>
        <taxon>Sphingomonadaceae</taxon>
        <taxon>Sphingomonas</taxon>
    </lineage>
</organism>
<dbReference type="InterPro" id="IPR001633">
    <property type="entry name" value="EAL_dom"/>
</dbReference>
<dbReference type="Gene3D" id="3.20.20.450">
    <property type="entry name" value="EAL domain"/>
    <property type="match status" value="1"/>
</dbReference>